<dbReference type="InterPro" id="IPR014464">
    <property type="entry name" value="CvfB_fam"/>
</dbReference>
<dbReference type="Gene3D" id="1.10.10.10">
    <property type="entry name" value="Winged helix-like DNA-binding domain superfamily/Winged helix DNA-binding domain"/>
    <property type="match status" value="1"/>
</dbReference>
<dbReference type="SUPFAM" id="SSF50249">
    <property type="entry name" value="Nucleic acid-binding proteins"/>
    <property type="match status" value="1"/>
</dbReference>
<keyword evidence="6" id="KW-0238">DNA-binding</keyword>
<gene>
    <name evidence="6" type="ORF">EQG49_00615</name>
</gene>
<evidence type="ECO:0000313" key="7">
    <source>
        <dbReference type="Proteomes" id="UP000292886"/>
    </source>
</evidence>
<feature type="domain" description="Conserved virulence factor B first S1" evidence="2">
    <location>
        <begin position="5"/>
        <end position="65"/>
    </location>
</feature>
<dbReference type="Proteomes" id="UP000292886">
    <property type="component" value="Chromosome"/>
</dbReference>
<protein>
    <submittedName>
        <fullName evidence="6">DNA-binding protein</fullName>
    </submittedName>
</protein>
<evidence type="ECO:0000259" key="3">
    <source>
        <dbReference type="Pfam" id="PF17783"/>
    </source>
</evidence>
<dbReference type="KEGG" id="wei:EQG49_00615"/>
<dbReference type="Pfam" id="PF21543">
    <property type="entry name" value="CvfB_2nd"/>
    <property type="match status" value="1"/>
</dbReference>
<dbReference type="PIRSF" id="PIRSF012524">
    <property type="entry name" value="YitL_S1"/>
    <property type="match status" value="1"/>
</dbReference>
<dbReference type="OrthoDB" id="9801597at2"/>
<dbReference type="InterPro" id="IPR040764">
    <property type="entry name" value="CvfB_WH"/>
</dbReference>
<dbReference type="Gene3D" id="2.40.50.140">
    <property type="entry name" value="Nucleic acid-binding proteins"/>
    <property type="match status" value="2"/>
</dbReference>
<proteinExistence type="inferred from homology"/>
<evidence type="ECO:0000256" key="1">
    <source>
        <dbReference type="PIRNR" id="PIRNR012524"/>
    </source>
</evidence>
<evidence type="ECO:0000259" key="4">
    <source>
        <dbReference type="Pfam" id="PF21191"/>
    </source>
</evidence>
<dbReference type="EMBL" id="CP037940">
    <property type="protein sequence ID" value="QBO35057.1"/>
    <property type="molecule type" value="Genomic_DNA"/>
</dbReference>
<comment type="similarity">
    <text evidence="1">Belongs to the CvfB family.</text>
</comment>
<accession>A0A4P6YR14</accession>
<feature type="domain" description="Conserved virulence factor B third S1" evidence="5">
    <location>
        <begin position="144"/>
        <end position="218"/>
    </location>
</feature>
<name>A0A4P6YR14_9LACO</name>
<feature type="domain" description="Conserved virulence factor B-like winged helix" evidence="3">
    <location>
        <begin position="229"/>
        <end position="287"/>
    </location>
</feature>
<feature type="domain" description="Conserved virulence factor B second S1" evidence="4">
    <location>
        <begin position="76"/>
        <end position="137"/>
    </location>
</feature>
<dbReference type="Pfam" id="PF17783">
    <property type="entry name" value="WHD_CvfB"/>
    <property type="match status" value="1"/>
</dbReference>
<dbReference type="InterPro" id="IPR048587">
    <property type="entry name" value="CvfB_S1_3rd"/>
</dbReference>
<dbReference type="InterPro" id="IPR012340">
    <property type="entry name" value="NA-bd_OB-fold"/>
</dbReference>
<dbReference type="Gene3D" id="2.40.50.330">
    <property type="match status" value="1"/>
</dbReference>
<evidence type="ECO:0000259" key="2">
    <source>
        <dbReference type="Pfam" id="PF13509"/>
    </source>
</evidence>
<dbReference type="GO" id="GO:0003677">
    <property type="term" value="F:DNA binding"/>
    <property type="evidence" value="ECO:0007669"/>
    <property type="project" value="UniProtKB-KW"/>
</dbReference>
<dbReference type="AlphaFoldDB" id="A0A4P6YR14"/>
<dbReference type="PANTHER" id="PTHR37296">
    <property type="entry name" value="CONSERVED VIRULENCE FACTOR B"/>
    <property type="match status" value="1"/>
</dbReference>
<sequence>MNELLGRVIQAKVIDSNDKYYFVQTKGTTFQLLKSEMEAEGKELHIGGLITGFAYETNNHDMQITRNVPKVQIAHYAWGEVVAQRRDLGVFVDIGLPNKDIVVSIDSLPTIPSLWPQKGDKLMVSLEVDNKGRLWAKLADESIFRAVTLKASPDLKNQNIKATVFRLKMVGTFVLTEDYYMGFVHPDERVVEPRLGQVVDARVIGVRPDGLLNLSLKPRAFEAISEDAQMLLSLLEHSQTHTLPFTDKSDPKAIKDYFGISKGQFKRAVGNLMKQRKAIEEDGVLKLVGEPASATASAEPTETPAQD</sequence>
<dbReference type="PANTHER" id="PTHR37296:SF1">
    <property type="entry name" value="CONSERVED VIRULENCE FACTOR B"/>
    <property type="match status" value="1"/>
</dbReference>
<dbReference type="Pfam" id="PF21191">
    <property type="entry name" value="CvfB_1st"/>
    <property type="match status" value="1"/>
</dbReference>
<evidence type="ECO:0000259" key="5">
    <source>
        <dbReference type="Pfam" id="PF21543"/>
    </source>
</evidence>
<dbReference type="Pfam" id="PF13509">
    <property type="entry name" value="S1_2"/>
    <property type="match status" value="1"/>
</dbReference>
<dbReference type="InterPro" id="IPR036388">
    <property type="entry name" value="WH-like_DNA-bd_sf"/>
</dbReference>
<dbReference type="RefSeq" id="WP_133362137.1">
    <property type="nucleotide sequence ID" value="NZ_CP037940.1"/>
</dbReference>
<dbReference type="InterPro" id="IPR039566">
    <property type="entry name" value="CvfB_S1_st"/>
</dbReference>
<evidence type="ECO:0000313" key="6">
    <source>
        <dbReference type="EMBL" id="QBO35057.1"/>
    </source>
</evidence>
<keyword evidence="7" id="KW-1185">Reference proteome</keyword>
<organism evidence="6 7">
    <name type="scientific">Periweissella cryptocerci</name>
    <dbReference type="NCBI Taxonomy" id="2506420"/>
    <lineage>
        <taxon>Bacteria</taxon>
        <taxon>Bacillati</taxon>
        <taxon>Bacillota</taxon>
        <taxon>Bacilli</taxon>
        <taxon>Lactobacillales</taxon>
        <taxon>Lactobacillaceae</taxon>
        <taxon>Periweissella</taxon>
    </lineage>
</organism>
<dbReference type="InterPro" id="IPR048588">
    <property type="entry name" value="CvfB_S1_2nd"/>
</dbReference>
<reference evidence="7" key="1">
    <citation type="submission" date="2019-03" db="EMBL/GenBank/DDBJ databases">
        <title>Weissella sp. 26KH-42 Genome sequencing.</title>
        <authorList>
            <person name="Heo J."/>
            <person name="Kim S.-J."/>
            <person name="Kim J.-S."/>
            <person name="Hong S.-B."/>
            <person name="Kwon S.-W."/>
        </authorList>
    </citation>
    <scope>NUCLEOTIDE SEQUENCE [LARGE SCALE GENOMIC DNA]</scope>
    <source>
        <strain evidence="7">26KH-42</strain>
    </source>
</reference>